<name>A0A9D2HMZ4_9BACT</name>
<reference evidence="2" key="2">
    <citation type="submission" date="2021-04" db="EMBL/GenBank/DDBJ databases">
        <authorList>
            <person name="Gilroy R."/>
        </authorList>
    </citation>
    <scope>NUCLEOTIDE SEQUENCE</scope>
    <source>
        <strain evidence="2">5032</strain>
    </source>
</reference>
<comment type="caution">
    <text evidence="2">The sequence shown here is derived from an EMBL/GenBank/DDBJ whole genome shotgun (WGS) entry which is preliminary data.</text>
</comment>
<dbReference type="InterPro" id="IPR038740">
    <property type="entry name" value="BioF2-like_GNAT_dom"/>
</dbReference>
<protein>
    <submittedName>
        <fullName evidence="2">GNAT family N-acetyltransferase</fullName>
        <ecNumber evidence="2">2.3.1.-</ecNumber>
    </submittedName>
</protein>
<dbReference type="InterPro" id="IPR016181">
    <property type="entry name" value="Acyl_CoA_acyltransferase"/>
</dbReference>
<evidence type="ECO:0000313" key="3">
    <source>
        <dbReference type="Proteomes" id="UP000823821"/>
    </source>
</evidence>
<dbReference type="Gene3D" id="3.40.630.30">
    <property type="match status" value="1"/>
</dbReference>
<organism evidence="2 3">
    <name type="scientific">Candidatus Desulfovibrio intestinavium</name>
    <dbReference type="NCBI Taxonomy" id="2838534"/>
    <lineage>
        <taxon>Bacteria</taxon>
        <taxon>Pseudomonadati</taxon>
        <taxon>Thermodesulfobacteriota</taxon>
        <taxon>Desulfovibrionia</taxon>
        <taxon>Desulfovibrionales</taxon>
        <taxon>Desulfovibrionaceae</taxon>
        <taxon>Desulfovibrio</taxon>
    </lineage>
</organism>
<dbReference type="EC" id="2.3.1.-" evidence="2"/>
<dbReference type="Pfam" id="PF13480">
    <property type="entry name" value="Acetyltransf_6"/>
    <property type="match status" value="1"/>
</dbReference>
<accession>A0A9D2HMZ4</accession>
<keyword evidence="2" id="KW-0012">Acyltransferase</keyword>
<dbReference type="EMBL" id="DWZD01000040">
    <property type="protein sequence ID" value="HJA79162.1"/>
    <property type="molecule type" value="Genomic_DNA"/>
</dbReference>
<gene>
    <name evidence="2" type="ORF">H9784_06305</name>
</gene>
<evidence type="ECO:0000313" key="2">
    <source>
        <dbReference type="EMBL" id="HJA79162.1"/>
    </source>
</evidence>
<feature type="domain" description="BioF2-like acetyltransferase" evidence="1">
    <location>
        <begin position="167"/>
        <end position="315"/>
    </location>
</feature>
<dbReference type="Proteomes" id="UP000823821">
    <property type="component" value="Unassembled WGS sequence"/>
</dbReference>
<proteinExistence type="predicted"/>
<dbReference type="SUPFAM" id="SSF55729">
    <property type="entry name" value="Acyl-CoA N-acyltransferases (Nat)"/>
    <property type="match status" value="1"/>
</dbReference>
<dbReference type="GO" id="GO:0016746">
    <property type="term" value="F:acyltransferase activity"/>
    <property type="evidence" value="ECO:0007669"/>
    <property type="project" value="UniProtKB-KW"/>
</dbReference>
<dbReference type="AlphaFoldDB" id="A0A9D2HMZ4"/>
<reference evidence="2" key="1">
    <citation type="journal article" date="2021" name="PeerJ">
        <title>Extensive microbial diversity within the chicken gut microbiome revealed by metagenomics and culture.</title>
        <authorList>
            <person name="Gilroy R."/>
            <person name="Ravi A."/>
            <person name="Getino M."/>
            <person name="Pursley I."/>
            <person name="Horton D.L."/>
            <person name="Alikhan N.F."/>
            <person name="Baker D."/>
            <person name="Gharbi K."/>
            <person name="Hall N."/>
            <person name="Watson M."/>
            <person name="Adriaenssens E.M."/>
            <person name="Foster-Nyarko E."/>
            <person name="Jarju S."/>
            <person name="Secka A."/>
            <person name="Antonio M."/>
            <person name="Oren A."/>
            <person name="Chaudhuri R.R."/>
            <person name="La Ragione R."/>
            <person name="Hildebrand F."/>
            <person name="Pallen M.J."/>
        </authorList>
    </citation>
    <scope>NUCLEOTIDE SEQUENCE</scope>
    <source>
        <strain evidence="2">5032</strain>
    </source>
</reference>
<evidence type="ECO:0000259" key="1">
    <source>
        <dbReference type="Pfam" id="PF13480"/>
    </source>
</evidence>
<sequence length="338" mass="37789">MELSPLAHAACSPAQRELWQGLALSTRQADPFCSGPVWQLSFHAALTPLCRPHVHADGDSLLAFAEQPLPSGRLALAPLESYWFFGSPLLGAHAPELLADWLAAQARRLSYMPRLVISGIRPDGRRAAGLVRRFDSHFQLLRIAGGLQSAASLRGGLDGFLSRRSANHRQKLAKAARRARQADIVFERHVPRDAGEADALYARMLAVESASWKGLGACGMTEMPARRLYAVLLRNLAQHGMARIILARHEERDIGFIFGGTTGTVYRGQQFSYHNAWKRWSIGNLLQVEQVRWLCEEGVTRYDMGPLDSEAMRYKAHWTERRLPIQTWLLIPRQGQDA</sequence>
<keyword evidence="2" id="KW-0808">Transferase</keyword>